<sequence>MFVEIGAKIKKAREEKFLSQAGLGAKLGLTATAINYYEKGKRKIGIDDLLRLSEALAKPVLYFLPGVDEPKKDTPSKNTLNKHVEIFNDLTGIAVLGTVRAGQPVFSEQNIIGMLPMPQQKAVKEYFALQVKGDSMAGAGIDEGDLVLIHRQSHVDFDGQIVCALVNGEETTLKVFHKASDGNIRLVAANPSYPDLLLESSSNLVIQGVYAGVYKFPPSRPGQKL</sequence>
<protein>
    <submittedName>
        <fullName evidence="2">LexA repressor</fullName>
        <ecNumber evidence="2">3.4.21.88</ecNumber>
    </submittedName>
</protein>
<dbReference type="EC" id="3.4.21.88" evidence="2"/>
<dbReference type="AlphaFoldDB" id="A0A4Y7RDL6"/>
<dbReference type="CDD" id="cd06529">
    <property type="entry name" value="S24_LexA-like"/>
    <property type="match status" value="1"/>
</dbReference>
<dbReference type="RefSeq" id="WP_190239093.1">
    <property type="nucleotide sequence ID" value="NZ_QFGA01000001.1"/>
</dbReference>
<dbReference type="GO" id="GO:0004252">
    <property type="term" value="F:serine-type endopeptidase activity"/>
    <property type="evidence" value="ECO:0007669"/>
    <property type="project" value="UniProtKB-EC"/>
</dbReference>
<dbReference type="PROSITE" id="PS50943">
    <property type="entry name" value="HTH_CROC1"/>
    <property type="match status" value="1"/>
</dbReference>
<name>A0A4Y7RDL6_9FIRM</name>
<dbReference type="InterPro" id="IPR036286">
    <property type="entry name" value="LexA/Signal_pep-like_sf"/>
</dbReference>
<dbReference type="Pfam" id="PF00717">
    <property type="entry name" value="Peptidase_S24"/>
    <property type="match status" value="1"/>
</dbReference>
<dbReference type="SUPFAM" id="SSF51306">
    <property type="entry name" value="LexA/Signal peptidase"/>
    <property type="match status" value="1"/>
</dbReference>
<accession>A0A4Y7RDL6</accession>
<dbReference type="InterPro" id="IPR039418">
    <property type="entry name" value="LexA-like"/>
</dbReference>
<dbReference type="EMBL" id="QFGA01000001">
    <property type="protein sequence ID" value="TEB07108.1"/>
    <property type="molecule type" value="Genomic_DNA"/>
</dbReference>
<dbReference type="SMART" id="SM00530">
    <property type="entry name" value="HTH_XRE"/>
    <property type="match status" value="1"/>
</dbReference>
<dbReference type="InterPro" id="IPR050077">
    <property type="entry name" value="LexA_repressor"/>
</dbReference>
<dbReference type="CDD" id="cd00093">
    <property type="entry name" value="HTH_XRE"/>
    <property type="match status" value="1"/>
</dbReference>
<dbReference type="Pfam" id="PF01381">
    <property type="entry name" value="HTH_3"/>
    <property type="match status" value="1"/>
</dbReference>
<keyword evidence="2" id="KW-0378">Hydrolase</keyword>
<dbReference type="InterPro" id="IPR010982">
    <property type="entry name" value="Lambda_DNA-bd_dom_sf"/>
</dbReference>
<dbReference type="PANTHER" id="PTHR33516:SF2">
    <property type="entry name" value="LEXA REPRESSOR-RELATED"/>
    <property type="match status" value="1"/>
</dbReference>
<proteinExistence type="predicted"/>
<dbReference type="PANTHER" id="PTHR33516">
    <property type="entry name" value="LEXA REPRESSOR"/>
    <property type="match status" value="1"/>
</dbReference>
<dbReference type="Gene3D" id="2.10.109.10">
    <property type="entry name" value="Umud Fragment, subunit A"/>
    <property type="match status" value="1"/>
</dbReference>
<dbReference type="Proteomes" id="UP000298324">
    <property type="component" value="Unassembled WGS sequence"/>
</dbReference>
<dbReference type="InterPro" id="IPR001387">
    <property type="entry name" value="Cro/C1-type_HTH"/>
</dbReference>
<organism evidence="2 3">
    <name type="scientific">Pelotomaculum schinkii</name>
    <dbReference type="NCBI Taxonomy" id="78350"/>
    <lineage>
        <taxon>Bacteria</taxon>
        <taxon>Bacillati</taxon>
        <taxon>Bacillota</taxon>
        <taxon>Clostridia</taxon>
        <taxon>Eubacteriales</taxon>
        <taxon>Desulfotomaculaceae</taxon>
        <taxon>Pelotomaculum</taxon>
    </lineage>
</organism>
<reference evidence="2 3" key="1">
    <citation type="journal article" date="2018" name="Environ. Microbiol.">
        <title>Novel energy conservation strategies and behaviour of Pelotomaculum schinkii driving syntrophic propionate catabolism.</title>
        <authorList>
            <person name="Hidalgo-Ahumada C.A.P."/>
            <person name="Nobu M.K."/>
            <person name="Narihiro T."/>
            <person name="Tamaki H."/>
            <person name="Liu W.T."/>
            <person name="Kamagata Y."/>
            <person name="Stams A.J.M."/>
            <person name="Imachi H."/>
            <person name="Sousa D.Z."/>
        </authorList>
    </citation>
    <scope>NUCLEOTIDE SEQUENCE [LARGE SCALE GENOMIC DNA]</scope>
    <source>
        <strain evidence="2 3">HH</strain>
    </source>
</reference>
<evidence type="ECO:0000313" key="3">
    <source>
        <dbReference type="Proteomes" id="UP000298324"/>
    </source>
</evidence>
<comment type="caution">
    <text evidence="2">The sequence shown here is derived from an EMBL/GenBank/DDBJ whole genome shotgun (WGS) entry which is preliminary data.</text>
</comment>
<dbReference type="Gene3D" id="1.10.260.40">
    <property type="entry name" value="lambda repressor-like DNA-binding domains"/>
    <property type="match status" value="1"/>
</dbReference>
<feature type="domain" description="HTH cro/C1-type" evidence="1">
    <location>
        <begin position="9"/>
        <end position="63"/>
    </location>
</feature>
<dbReference type="GO" id="GO:0003677">
    <property type="term" value="F:DNA binding"/>
    <property type="evidence" value="ECO:0007669"/>
    <property type="project" value="InterPro"/>
</dbReference>
<gene>
    <name evidence="2" type="primary">lexA_3</name>
    <name evidence="2" type="ORF">Psch_00651</name>
</gene>
<evidence type="ECO:0000313" key="2">
    <source>
        <dbReference type="EMBL" id="TEB07108.1"/>
    </source>
</evidence>
<dbReference type="SUPFAM" id="SSF47413">
    <property type="entry name" value="lambda repressor-like DNA-binding domains"/>
    <property type="match status" value="1"/>
</dbReference>
<dbReference type="InterPro" id="IPR015927">
    <property type="entry name" value="Peptidase_S24_S26A/B/C"/>
</dbReference>
<keyword evidence="3" id="KW-1185">Reference proteome</keyword>
<evidence type="ECO:0000259" key="1">
    <source>
        <dbReference type="PROSITE" id="PS50943"/>
    </source>
</evidence>